<comment type="caution">
    <text evidence="2">The sequence shown here is derived from an EMBL/GenBank/DDBJ whole genome shotgun (WGS) entry which is preliminary data.</text>
</comment>
<organism evidence="2 3">
    <name type="scientific">Xenoophorus captivus</name>
    <dbReference type="NCBI Taxonomy" id="1517983"/>
    <lineage>
        <taxon>Eukaryota</taxon>
        <taxon>Metazoa</taxon>
        <taxon>Chordata</taxon>
        <taxon>Craniata</taxon>
        <taxon>Vertebrata</taxon>
        <taxon>Euteleostomi</taxon>
        <taxon>Actinopterygii</taxon>
        <taxon>Neopterygii</taxon>
        <taxon>Teleostei</taxon>
        <taxon>Neoteleostei</taxon>
        <taxon>Acanthomorphata</taxon>
        <taxon>Ovalentaria</taxon>
        <taxon>Atherinomorphae</taxon>
        <taxon>Cyprinodontiformes</taxon>
        <taxon>Goodeidae</taxon>
        <taxon>Xenoophorus</taxon>
    </lineage>
</organism>
<proteinExistence type="predicted"/>
<keyword evidence="1" id="KW-0732">Signal</keyword>
<reference evidence="2 3" key="1">
    <citation type="submission" date="2021-06" db="EMBL/GenBank/DDBJ databases">
        <authorList>
            <person name="Palmer J.M."/>
        </authorList>
    </citation>
    <scope>NUCLEOTIDE SEQUENCE [LARGE SCALE GENOMIC DNA]</scope>
    <source>
        <strain evidence="2 3">XC_2019</strain>
        <tissue evidence="2">Muscle</tissue>
    </source>
</reference>
<accession>A0ABV0S017</accession>
<feature type="non-terminal residue" evidence="2">
    <location>
        <position position="1"/>
    </location>
</feature>
<feature type="signal peptide" evidence="1">
    <location>
        <begin position="1"/>
        <end position="37"/>
    </location>
</feature>
<dbReference type="Proteomes" id="UP001434883">
    <property type="component" value="Unassembled WGS sequence"/>
</dbReference>
<evidence type="ECO:0000256" key="1">
    <source>
        <dbReference type="SAM" id="SignalP"/>
    </source>
</evidence>
<keyword evidence="3" id="KW-1185">Reference proteome</keyword>
<protein>
    <submittedName>
        <fullName evidence="2">Uncharacterized protein</fullName>
    </submittedName>
</protein>
<feature type="chain" id="PRO_5045295060" evidence="1">
    <location>
        <begin position="38"/>
        <end position="52"/>
    </location>
</feature>
<name>A0ABV0S017_9TELE</name>
<evidence type="ECO:0000313" key="2">
    <source>
        <dbReference type="EMBL" id="MEQ2213584.1"/>
    </source>
</evidence>
<evidence type="ECO:0000313" key="3">
    <source>
        <dbReference type="Proteomes" id="UP001434883"/>
    </source>
</evidence>
<dbReference type="EMBL" id="JAHRIN010062429">
    <property type="protein sequence ID" value="MEQ2213584.1"/>
    <property type="molecule type" value="Genomic_DNA"/>
</dbReference>
<sequence>SQFVLKPRSGVHPKVRPTLHCLLFILFLFKTAKTGSACRGHPHSLLCPLWSY</sequence>
<gene>
    <name evidence="2" type="ORF">XENOCAPTIV_017341</name>
</gene>